<evidence type="ECO:0000313" key="2">
    <source>
        <dbReference type="Proteomes" id="UP001296104"/>
    </source>
</evidence>
<sequence length="60" mass="6546">MSNISLNSSTRIIQRQKSMVEVEQEEERTLVNDFLISLVEPRPSIGPACGSIEAVLDGSA</sequence>
<evidence type="ECO:0000313" key="1">
    <source>
        <dbReference type="EMBL" id="CAK4032348.1"/>
    </source>
</evidence>
<protein>
    <submittedName>
        <fullName evidence="1">Uncharacterized protein</fullName>
    </submittedName>
</protein>
<dbReference type="Proteomes" id="UP001296104">
    <property type="component" value="Unassembled WGS sequence"/>
</dbReference>
<accession>A0AAI9EDI7</accession>
<name>A0AAI9EDI7_9PEZI</name>
<dbReference type="AlphaFoldDB" id="A0AAI9EDI7"/>
<reference evidence="1" key="1">
    <citation type="submission" date="2023-11" db="EMBL/GenBank/DDBJ databases">
        <authorList>
            <person name="Alioto T."/>
            <person name="Alioto T."/>
            <person name="Gomez Garrido J."/>
        </authorList>
    </citation>
    <scope>NUCLEOTIDE SEQUENCE</scope>
</reference>
<gene>
    <name evidence="1" type="ORF">LECACI_7A007506</name>
</gene>
<organism evidence="1 2">
    <name type="scientific">Lecanosticta acicola</name>
    <dbReference type="NCBI Taxonomy" id="111012"/>
    <lineage>
        <taxon>Eukaryota</taxon>
        <taxon>Fungi</taxon>
        <taxon>Dikarya</taxon>
        <taxon>Ascomycota</taxon>
        <taxon>Pezizomycotina</taxon>
        <taxon>Dothideomycetes</taxon>
        <taxon>Dothideomycetidae</taxon>
        <taxon>Mycosphaerellales</taxon>
        <taxon>Mycosphaerellaceae</taxon>
        <taxon>Lecanosticta</taxon>
    </lineage>
</organism>
<keyword evidence="2" id="KW-1185">Reference proteome</keyword>
<proteinExistence type="predicted"/>
<comment type="caution">
    <text evidence="1">The sequence shown here is derived from an EMBL/GenBank/DDBJ whole genome shotgun (WGS) entry which is preliminary data.</text>
</comment>
<dbReference type="EMBL" id="CAVMBE010000062">
    <property type="protein sequence ID" value="CAK4032348.1"/>
    <property type="molecule type" value="Genomic_DNA"/>
</dbReference>